<dbReference type="SUPFAM" id="SSF56235">
    <property type="entry name" value="N-terminal nucleophile aminohydrolases (Ntn hydrolases)"/>
    <property type="match status" value="1"/>
</dbReference>
<evidence type="ECO:0000313" key="11">
    <source>
        <dbReference type="EMBL" id="KGL67509.1"/>
    </source>
</evidence>
<evidence type="ECO:0000256" key="5">
    <source>
        <dbReference type="ARBA" id="ARBA00044769"/>
    </source>
</evidence>
<evidence type="ECO:0000256" key="2">
    <source>
        <dbReference type="ARBA" id="ARBA00006625"/>
    </source>
</evidence>
<comment type="pathway">
    <text evidence="1">Lipid metabolism; bile acid biosynthesis.</text>
</comment>
<dbReference type="CDD" id="cd00542">
    <property type="entry name" value="Ntn_PVA"/>
    <property type="match status" value="1"/>
</dbReference>
<dbReference type="InterPro" id="IPR052193">
    <property type="entry name" value="Peptidase_C59"/>
</dbReference>
<dbReference type="GO" id="GO:0006629">
    <property type="term" value="P:lipid metabolic process"/>
    <property type="evidence" value="ECO:0007669"/>
    <property type="project" value="UniProtKB-KW"/>
</dbReference>
<dbReference type="MEROPS" id="C59.951"/>
<evidence type="ECO:0000256" key="6">
    <source>
        <dbReference type="ARBA" id="ARBA00044804"/>
    </source>
</evidence>
<keyword evidence="3 11" id="KW-0378">Hydrolase</keyword>
<comment type="catalytic activity">
    <reaction evidence="8">
        <text>cholate + taurine = taurocholate + H2O</text>
        <dbReference type="Rhea" id="RHEA:47108"/>
        <dbReference type="ChEBI" id="CHEBI:15377"/>
        <dbReference type="ChEBI" id="CHEBI:29747"/>
        <dbReference type="ChEBI" id="CHEBI:36257"/>
        <dbReference type="ChEBI" id="CHEBI:507393"/>
    </reaction>
    <physiologicalReaction direction="right-to-left" evidence="8">
        <dbReference type="Rhea" id="RHEA:47110"/>
    </physiologicalReaction>
</comment>
<reference evidence="12" key="2">
    <citation type="submission" date="2023-01" db="EMBL/GenBank/DDBJ databases">
        <title>Genome analysis of 13 Lactobacillus isolated from gut of wild boar.</title>
        <authorList>
            <person name="Papp P."/>
            <person name="Libisch B."/>
            <person name="Nagy T."/>
            <person name="Olasz F."/>
        </authorList>
    </citation>
    <scope>NUCLEOTIDE SEQUENCE</scope>
    <source>
        <strain evidence="12">F108</strain>
    </source>
</reference>
<evidence type="ECO:0000259" key="10">
    <source>
        <dbReference type="Pfam" id="PF02275"/>
    </source>
</evidence>
<dbReference type="EMBL" id="JAQOND010000001">
    <property type="protein sequence ID" value="MDC2826760.1"/>
    <property type="molecule type" value="Genomic_DNA"/>
</dbReference>
<evidence type="ECO:0000313" key="13">
    <source>
        <dbReference type="Proteomes" id="UP000030001"/>
    </source>
</evidence>
<proteinExistence type="inferred from homology"/>
<dbReference type="GeneID" id="57113294"/>
<dbReference type="Proteomes" id="UP000030001">
    <property type="component" value="Unassembled WGS sequence"/>
</dbReference>
<dbReference type="SMR" id="A0A099YB76"/>
<evidence type="ECO:0000313" key="12">
    <source>
        <dbReference type="EMBL" id="MDC2826760.1"/>
    </source>
</evidence>
<dbReference type="EC" id="3.5.1.24" evidence="5"/>
<comment type="catalytic activity">
    <reaction evidence="9">
        <text>taurodeoxycholate + H2O = deoxycholate + taurine</text>
        <dbReference type="Rhea" id="RHEA:47556"/>
        <dbReference type="ChEBI" id="CHEBI:15377"/>
        <dbReference type="ChEBI" id="CHEBI:23614"/>
        <dbReference type="ChEBI" id="CHEBI:36261"/>
        <dbReference type="ChEBI" id="CHEBI:507393"/>
    </reaction>
    <physiologicalReaction direction="left-to-right" evidence="9">
        <dbReference type="Rhea" id="RHEA:47557"/>
    </physiologicalReaction>
</comment>
<dbReference type="InterPro" id="IPR029055">
    <property type="entry name" value="Ntn_hydrolases_N"/>
</dbReference>
<gene>
    <name evidence="12" type="primary">bsh</name>
    <name evidence="11" type="ORF">LX03_00660</name>
    <name evidence="12" type="ORF">PO158_00315</name>
</gene>
<dbReference type="EMBL" id="JROC01000019">
    <property type="protein sequence ID" value="KGL67509.1"/>
    <property type="molecule type" value="Genomic_DNA"/>
</dbReference>
<dbReference type="PANTHER" id="PTHR35527">
    <property type="entry name" value="CHOLOYLGLYCINE HYDROLASE"/>
    <property type="match status" value="1"/>
</dbReference>
<sequence>MCTAATYTAGDHYFGRNLDLELSYGEKVTITPRNFPLTFRKMPTLEHHYALIGMATTVDNYPLYFDATNEKGLSMAGLNYPGNADYKPYAEGKDNVSPFEFVSWILGQCATLAEAKVLLDKINLVKIDFSEQLPLSPLHWLMAETASEKTLTIECDRDGLHVYDNPVGVLTNNPQFDKQLFNLNNYQFLSPQQPENKFSQDLELDNYSRGLGTRGLPGGMDSMSRFVKVAFTKLNAPKGETENENVGNFFHILHSVEQQKNLDGVENNQFEFTIYSSCVNADRGIYYYTTYDNNQINAVDMHKVDLDGRELIDYDLANEQNINWQN</sequence>
<comment type="caution">
    <text evidence="11">The sequence shown here is derived from an EMBL/GenBank/DDBJ whole genome shotgun (WGS) entry which is preliminary data.</text>
</comment>
<accession>A0A099YB76</accession>
<evidence type="ECO:0000256" key="3">
    <source>
        <dbReference type="ARBA" id="ARBA00022801"/>
    </source>
</evidence>
<dbReference type="Proteomes" id="UP001218021">
    <property type="component" value="Unassembled WGS sequence"/>
</dbReference>
<dbReference type="Gene3D" id="3.60.60.10">
    <property type="entry name" value="Penicillin V Acylase, Chain A"/>
    <property type="match status" value="1"/>
</dbReference>
<dbReference type="GO" id="GO:0045302">
    <property type="term" value="F:choloylglycine hydrolase activity"/>
    <property type="evidence" value="ECO:0007669"/>
    <property type="project" value="UniProtKB-EC"/>
</dbReference>
<reference evidence="11 13" key="1">
    <citation type="submission" date="2014-09" db="EMBL/GenBank/DDBJ databases">
        <title>Lactobacillus mucosae CRL573 Genome Sequencing.</title>
        <authorList>
            <person name="Bleckwedel J."/>
            <person name="Teran L.C."/>
            <person name="Bonacina J."/>
            <person name="Saavedra L."/>
            <person name="Mozzi F.B."/>
            <person name="Raya R.R."/>
        </authorList>
    </citation>
    <scope>NUCLEOTIDE SEQUENCE [LARGE SCALE GENOMIC DNA]</scope>
    <source>
        <strain evidence="11 13">CRL573</strain>
    </source>
</reference>
<dbReference type="NCBIfam" id="NF038245">
    <property type="entry name" value="bile_salt_hydro"/>
    <property type="match status" value="1"/>
</dbReference>
<evidence type="ECO:0000256" key="7">
    <source>
        <dbReference type="ARBA" id="ARBA00044806"/>
    </source>
</evidence>
<keyword evidence="4" id="KW-0443">Lipid metabolism</keyword>
<evidence type="ECO:0000256" key="4">
    <source>
        <dbReference type="ARBA" id="ARBA00023098"/>
    </source>
</evidence>
<name>A0A099YB76_LIMMU</name>
<dbReference type="Pfam" id="PF02275">
    <property type="entry name" value="CBAH"/>
    <property type="match status" value="1"/>
</dbReference>
<feature type="domain" description="Choloylglycine hydrolase/NAAA C-terminal" evidence="10">
    <location>
        <begin position="2"/>
        <end position="312"/>
    </location>
</feature>
<evidence type="ECO:0000256" key="8">
    <source>
        <dbReference type="ARBA" id="ARBA00047285"/>
    </source>
</evidence>
<dbReference type="InterPro" id="IPR029132">
    <property type="entry name" value="CBAH/NAAA_C"/>
</dbReference>
<dbReference type="PANTHER" id="PTHR35527:SF2">
    <property type="entry name" value="HYDROLASE"/>
    <property type="match status" value="1"/>
</dbReference>
<dbReference type="AlphaFoldDB" id="A0A099YB76"/>
<dbReference type="RefSeq" id="WP_006499363.1">
    <property type="nucleotide sequence ID" value="NZ_CBCRVQ010000011.1"/>
</dbReference>
<dbReference type="InterPro" id="IPR047711">
    <property type="entry name" value="CBAH"/>
</dbReference>
<organism evidence="11 13">
    <name type="scientific">Limosilactobacillus mucosae</name>
    <name type="common">Lactobacillus mucosae</name>
    <dbReference type="NCBI Taxonomy" id="97478"/>
    <lineage>
        <taxon>Bacteria</taxon>
        <taxon>Bacillati</taxon>
        <taxon>Bacillota</taxon>
        <taxon>Bacilli</taxon>
        <taxon>Lactobacillales</taxon>
        <taxon>Lactobacillaceae</taxon>
        <taxon>Limosilactobacillus</taxon>
    </lineage>
</organism>
<protein>
    <recommendedName>
        <fullName evidence="5">choloylglycine hydrolase</fullName>
        <ecNumber evidence="5">3.5.1.24</ecNumber>
    </recommendedName>
    <alternativeName>
        <fullName evidence="6">Bile salt hydrolase</fullName>
    </alternativeName>
    <alternativeName>
        <fullName evidence="7">Choloylglycine hydrolase</fullName>
    </alternativeName>
</protein>
<evidence type="ECO:0000256" key="9">
    <source>
        <dbReference type="ARBA" id="ARBA00048897"/>
    </source>
</evidence>
<evidence type="ECO:0000256" key="1">
    <source>
        <dbReference type="ARBA" id="ARBA00004860"/>
    </source>
</evidence>
<comment type="similarity">
    <text evidence="2">Belongs to the peptidase C59 family.</text>
</comment>